<gene>
    <name evidence="2" type="ORF">ABK905_04300</name>
</gene>
<feature type="region of interest" description="Disordered" evidence="1">
    <location>
        <begin position="105"/>
        <end position="125"/>
    </location>
</feature>
<sequence>MYKAKKKIYECIIDARPGTKHEFRGESANKLINTLTFSCMADFCAQLNTHPDYNFKSKQVAPFLVGELNKLDEAQAKDYLQDCHIYVKRLITFNEEDKKYQLVQTGQQLSATSPRQTGDSNEPPVAAGTLGIVQKVKPPVAARTLGNVPGTQSSLVSKKVEQVSINPPVVSESTAKTYNVARTPEQPFKTGKVQKLIKKFEMKI</sequence>
<accession>A0AAU7QE39</accession>
<protein>
    <submittedName>
        <fullName evidence="2">Uncharacterized protein</fullName>
    </submittedName>
</protein>
<name>A0AAU7QE39_9GAMM</name>
<organism evidence="2">
    <name type="scientific">Acerihabitans sp. KWT182</name>
    <dbReference type="NCBI Taxonomy" id="3157919"/>
    <lineage>
        <taxon>Bacteria</taxon>
        <taxon>Pseudomonadati</taxon>
        <taxon>Pseudomonadota</taxon>
        <taxon>Gammaproteobacteria</taxon>
        <taxon>Enterobacterales</taxon>
        <taxon>Pectobacteriaceae</taxon>
        <taxon>Acerihabitans</taxon>
    </lineage>
</organism>
<feature type="compositionally biased region" description="Polar residues" evidence="1">
    <location>
        <begin position="105"/>
        <end position="120"/>
    </location>
</feature>
<reference evidence="2" key="1">
    <citation type="submission" date="2024-06" db="EMBL/GenBank/DDBJ databases">
        <authorList>
            <person name="Coelho C."/>
            <person name="Bento M."/>
            <person name="Garcia E."/>
            <person name="Camelo A."/>
            <person name="Brandao I."/>
            <person name="Espirito Santo C."/>
            <person name="Trovao J."/>
            <person name="Verissimo A."/>
            <person name="Costa J."/>
            <person name="Tiago I."/>
        </authorList>
    </citation>
    <scope>NUCLEOTIDE SEQUENCE</scope>
    <source>
        <strain evidence="2">KWT182</strain>
    </source>
</reference>
<dbReference type="AlphaFoldDB" id="A0AAU7QE39"/>
<dbReference type="EMBL" id="CP157947">
    <property type="protein sequence ID" value="XBS70456.1"/>
    <property type="molecule type" value="Genomic_DNA"/>
</dbReference>
<proteinExistence type="predicted"/>
<evidence type="ECO:0000313" key="2">
    <source>
        <dbReference type="EMBL" id="XBS70456.1"/>
    </source>
</evidence>
<evidence type="ECO:0000256" key="1">
    <source>
        <dbReference type="SAM" id="MobiDB-lite"/>
    </source>
</evidence>